<reference evidence="1" key="1">
    <citation type="journal article" date="2022" name="Int. J. Mol. Sci.">
        <title>Draft Genome of Tanacetum Coccineum: Genomic Comparison of Closely Related Tanacetum-Family Plants.</title>
        <authorList>
            <person name="Yamashiro T."/>
            <person name="Shiraishi A."/>
            <person name="Nakayama K."/>
            <person name="Satake H."/>
        </authorList>
    </citation>
    <scope>NUCLEOTIDE SEQUENCE</scope>
</reference>
<keyword evidence="2" id="KW-1185">Reference proteome</keyword>
<accession>A0ABQ5D1A8</accession>
<gene>
    <name evidence="1" type="ORF">Tco_0911189</name>
</gene>
<dbReference type="EMBL" id="BQNB010014663">
    <property type="protein sequence ID" value="GJT30914.1"/>
    <property type="molecule type" value="Genomic_DNA"/>
</dbReference>
<evidence type="ECO:0008006" key="3">
    <source>
        <dbReference type="Google" id="ProtNLM"/>
    </source>
</evidence>
<organism evidence="1 2">
    <name type="scientific">Tanacetum coccineum</name>
    <dbReference type="NCBI Taxonomy" id="301880"/>
    <lineage>
        <taxon>Eukaryota</taxon>
        <taxon>Viridiplantae</taxon>
        <taxon>Streptophyta</taxon>
        <taxon>Embryophyta</taxon>
        <taxon>Tracheophyta</taxon>
        <taxon>Spermatophyta</taxon>
        <taxon>Magnoliopsida</taxon>
        <taxon>eudicotyledons</taxon>
        <taxon>Gunneridae</taxon>
        <taxon>Pentapetalae</taxon>
        <taxon>asterids</taxon>
        <taxon>campanulids</taxon>
        <taxon>Asterales</taxon>
        <taxon>Asteraceae</taxon>
        <taxon>Asteroideae</taxon>
        <taxon>Anthemideae</taxon>
        <taxon>Anthemidinae</taxon>
        <taxon>Tanacetum</taxon>
    </lineage>
</organism>
<reference evidence="1" key="2">
    <citation type="submission" date="2022-01" db="EMBL/GenBank/DDBJ databases">
        <authorList>
            <person name="Yamashiro T."/>
            <person name="Shiraishi A."/>
            <person name="Satake H."/>
            <person name="Nakayama K."/>
        </authorList>
    </citation>
    <scope>NUCLEOTIDE SEQUENCE</scope>
</reference>
<comment type="caution">
    <text evidence="1">The sequence shown here is derived from an EMBL/GenBank/DDBJ whole genome shotgun (WGS) entry which is preliminary data.</text>
</comment>
<sequence length="177" mass="20369">MVLEQGSLNYEGDPALMGCVKDFKTLPNIHNVCFCKGFSRVKISYLGGYWVLLEFESLQSCENFQTRNDIIYCFSSLQQWNAQFEIPDRVFLIDVEGTSLQAWLHATFNRIVNKWGELVYMDDSNASNKYSMRLCVKTRVHHVIIESFKVILEGKVSVVRAKEVTRWVPNSGEDDIA</sequence>
<name>A0ABQ5D1A8_9ASTR</name>
<proteinExistence type="predicted"/>
<protein>
    <recommendedName>
        <fullName evidence="3">DUF4283 domain-containing protein</fullName>
    </recommendedName>
</protein>
<evidence type="ECO:0000313" key="1">
    <source>
        <dbReference type="EMBL" id="GJT30914.1"/>
    </source>
</evidence>
<dbReference type="Proteomes" id="UP001151760">
    <property type="component" value="Unassembled WGS sequence"/>
</dbReference>
<evidence type="ECO:0000313" key="2">
    <source>
        <dbReference type="Proteomes" id="UP001151760"/>
    </source>
</evidence>